<organism evidence="3 4">
    <name type="scientific">Eufriesea mexicana</name>
    <dbReference type="NCBI Taxonomy" id="516756"/>
    <lineage>
        <taxon>Eukaryota</taxon>
        <taxon>Metazoa</taxon>
        <taxon>Ecdysozoa</taxon>
        <taxon>Arthropoda</taxon>
        <taxon>Hexapoda</taxon>
        <taxon>Insecta</taxon>
        <taxon>Pterygota</taxon>
        <taxon>Neoptera</taxon>
        <taxon>Endopterygota</taxon>
        <taxon>Hymenoptera</taxon>
        <taxon>Apocrita</taxon>
        <taxon>Aculeata</taxon>
        <taxon>Apoidea</taxon>
        <taxon>Anthophila</taxon>
        <taxon>Apidae</taxon>
        <taxon>Eufriesea</taxon>
    </lineage>
</organism>
<feature type="region of interest" description="Disordered" evidence="2">
    <location>
        <begin position="372"/>
        <end position="395"/>
    </location>
</feature>
<feature type="compositionally biased region" description="Polar residues" evidence="2">
    <location>
        <begin position="162"/>
        <end position="179"/>
    </location>
</feature>
<feature type="compositionally biased region" description="Low complexity" evidence="2">
    <location>
        <begin position="180"/>
        <end position="189"/>
    </location>
</feature>
<dbReference type="Proteomes" id="UP000250275">
    <property type="component" value="Unassembled WGS sequence"/>
</dbReference>
<dbReference type="InterPro" id="IPR039041">
    <property type="entry name" value="Nav/unc-53"/>
</dbReference>
<feature type="region of interest" description="Disordered" evidence="2">
    <location>
        <begin position="533"/>
        <end position="562"/>
    </location>
</feature>
<dbReference type="GO" id="GO:0022008">
    <property type="term" value="P:neurogenesis"/>
    <property type="evidence" value="ECO:0007669"/>
    <property type="project" value="InterPro"/>
</dbReference>
<dbReference type="EMBL" id="KQ767728">
    <property type="protein sequence ID" value="OAD53336.1"/>
    <property type="molecule type" value="Genomic_DNA"/>
</dbReference>
<feature type="compositionally biased region" description="Basic and acidic residues" evidence="2">
    <location>
        <begin position="194"/>
        <end position="210"/>
    </location>
</feature>
<feature type="region of interest" description="Disordered" evidence="2">
    <location>
        <begin position="465"/>
        <end position="506"/>
    </location>
</feature>
<dbReference type="PANTHER" id="PTHR12784:SF28">
    <property type="entry name" value="PROTEIN SICKIE"/>
    <property type="match status" value="1"/>
</dbReference>
<feature type="compositionally biased region" description="Polar residues" evidence="2">
    <location>
        <begin position="269"/>
        <end position="278"/>
    </location>
</feature>
<feature type="compositionally biased region" description="Low complexity" evidence="2">
    <location>
        <begin position="536"/>
        <end position="554"/>
    </location>
</feature>
<reference evidence="3 4" key="1">
    <citation type="submission" date="2015-07" db="EMBL/GenBank/DDBJ databases">
        <title>The genome of Eufriesea mexicana.</title>
        <authorList>
            <person name="Pan H."/>
            <person name="Kapheim K."/>
        </authorList>
    </citation>
    <scope>NUCLEOTIDE SEQUENCE [LARGE SCALE GENOMIC DNA]</scope>
    <source>
        <strain evidence="3">0111107269</strain>
        <tissue evidence="3">Whole body</tissue>
    </source>
</reference>
<dbReference type="PANTHER" id="PTHR12784">
    <property type="entry name" value="STEERIN"/>
    <property type="match status" value="1"/>
</dbReference>
<evidence type="ECO:0000313" key="4">
    <source>
        <dbReference type="Proteomes" id="UP000250275"/>
    </source>
</evidence>
<feature type="compositionally biased region" description="Low complexity" evidence="2">
    <location>
        <begin position="241"/>
        <end position="254"/>
    </location>
</feature>
<feature type="region of interest" description="Disordered" evidence="2">
    <location>
        <begin position="145"/>
        <end position="338"/>
    </location>
</feature>
<gene>
    <name evidence="3" type="ORF">WN48_10439</name>
</gene>
<dbReference type="AlphaFoldDB" id="A0A310SEA9"/>
<evidence type="ECO:0000313" key="3">
    <source>
        <dbReference type="EMBL" id="OAD53336.1"/>
    </source>
</evidence>
<evidence type="ECO:0000256" key="2">
    <source>
        <dbReference type="SAM" id="MobiDB-lite"/>
    </source>
</evidence>
<proteinExistence type="predicted"/>
<accession>A0A310SEA9</accession>
<keyword evidence="1" id="KW-0175">Coiled coil</keyword>
<feature type="coiled-coil region" evidence="1">
    <location>
        <begin position="585"/>
        <end position="612"/>
    </location>
</feature>
<feature type="compositionally biased region" description="Polar residues" evidence="2">
    <location>
        <begin position="303"/>
        <end position="338"/>
    </location>
</feature>
<name>A0A310SEA9_9HYME</name>
<evidence type="ECO:0000256" key="1">
    <source>
        <dbReference type="SAM" id="Coils"/>
    </source>
</evidence>
<dbReference type="OrthoDB" id="2161974at2759"/>
<keyword evidence="4" id="KW-1185">Reference proteome</keyword>
<sequence>MEEGKSSAKRIRESYVGGSRRELSGVKELVTSRRVQKRPSANVVRSDGGCIGSSPGSGGVIAGGLLGGCSGGNDALAELTIEDLASIPAGNHTSANHTGHSSHHKIDISSLVVPGGGGVIVGGGSNSATPQGAQQGSNLVYRVVSSRHPGSGHHPHVKKSDSSQQTDNSAFKHQQQPGLNSSTNCSSNSQQWKKYIEAGAARDRERDKEGAPPSPSPSRRSQDKHRKQAMAEYANGEKPQKVSSGTSTSGSSKVRGVPQSFGYVKRHSAGTSPSPNGVQNGGKDSTRTAQVSAVPRTKVKVSGGTQTCTTELQANSSSSNQGHHYKSYSLTGPSASQLSQSVRDRLMLGSQSLPKPGSPEFTALFASAHHRERGSGAGPTTTSFSPRVLKPSDGSLSDTCSNYAAPDLQGYYTPNSPYTTSWMRHSNTYTPSGRSQGMGLCEADSVESLGSHRASLTHARLLIHQRDSTGSPAPPRLNRSNSIRSTKSEKMYPSMLARGSGASSSVGEEVGVGIGMGVGVEPYYSVPVGSTGCTGQHWSQPTSPTPTHTSRQPPNLYQHVHKDDDIHGSSVSLVSTASSLYSSAEEKQAHELRKLRRELVDAQEKVHSLTSQLSTNNFKLPAFIPQHVNPVEAEEALFQPTSCLARDIAENVQTLQFFHILS</sequence>
<protein>
    <submittedName>
        <fullName evidence="3">Protein sickie</fullName>
    </submittedName>
</protein>